<protein>
    <submittedName>
        <fullName evidence="1">Uncharacterized protein</fullName>
    </submittedName>
</protein>
<sequence>MPKELLDLLRMIAKKENRRPKTDDFGRNRDPNLPHFMAYYNAFGSFENALAPLGSARLMITNEPIY</sequence>
<dbReference type="EMBL" id="JAGYPN010000001">
    <property type="protein sequence ID" value="MBS4222756.1"/>
    <property type="molecule type" value="Genomic_DNA"/>
</dbReference>
<dbReference type="Pfam" id="PF18780">
    <property type="entry name" value="HNH_repeat"/>
    <property type="match status" value="1"/>
</dbReference>
<evidence type="ECO:0000313" key="1">
    <source>
        <dbReference type="EMBL" id="MBS4222756.1"/>
    </source>
</evidence>
<comment type="caution">
    <text evidence="1">The sequence shown here is derived from an EMBL/GenBank/DDBJ whole genome shotgun (WGS) entry which is preliminary data.</text>
</comment>
<name>A0A942UJS2_9BACI</name>
<keyword evidence="2" id="KW-1185">Reference proteome</keyword>
<accession>A0A942UJS2</accession>
<organism evidence="1 2">
    <name type="scientific">Lederbergia citrea</name>
    <dbReference type="NCBI Taxonomy" id="2833581"/>
    <lineage>
        <taxon>Bacteria</taxon>
        <taxon>Bacillati</taxon>
        <taxon>Bacillota</taxon>
        <taxon>Bacilli</taxon>
        <taxon>Bacillales</taxon>
        <taxon>Bacillaceae</taxon>
        <taxon>Lederbergia</taxon>
    </lineage>
</organism>
<proteinExistence type="predicted"/>
<dbReference type="Proteomes" id="UP000676456">
    <property type="component" value="Unassembled WGS sequence"/>
</dbReference>
<dbReference type="AlphaFoldDB" id="A0A942UJS2"/>
<dbReference type="RefSeq" id="WP_213097679.1">
    <property type="nucleotide sequence ID" value="NZ_JAGYPN010000001.1"/>
</dbReference>
<reference evidence="1 2" key="1">
    <citation type="submission" date="2021-05" db="EMBL/GenBank/DDBJ databases">
        <title>Novel Bacillus species.</title>
        <authorList>
            <person name="Liu G."/>
        </authorList>
    </citation>
    <scope>NUCLEOTIDE SEQUENCE [LARGE SCALE GENOMIC DNA]</scope>
    <source>
        <strain evidence="1 2">FJAT-49682</strain>
    </source>
</reference>
<evidence type="ECO:0000313" key="2">
    <source>
        <dbReference type="Proteomes" id="UP000676456"/>
    </source>
</evidence>
<dbReference type="InterPro" id="IPR041025">
    <property type="entry name" value="HNH_repeat"/>
</dbReference>
<gene>
    <name evidence="1" type="ORF">KHA91_08275</name>
</gene>